<evidence type="ECO:0000313" key="1">
    <source>
        <dbReference type="EMBL" id="KAJ7000059.1"/>
    </source>
</evidence>
<dbReference type="AlphaFoldDB" id="A0AAD6R0K9"/>
<comment type="caution">
    <text evidence="2">The sequence shown here is derived from an EMBL/GenBank/DDBJ whole genome shotgun (WGS) entry which is preliminary data.</text>
</comment>
<gene>
    <name evidence="1" type="ORF">NC653_010734</name>
    <name evidence="2" type="ORF">NC653_010768</name>
</gene>
<name>A0AAD6R0K9_9ROSI</name>
<keyword evidence="3" id="KW-1185">Reference proteome</keyword>
<accession>A0AAD6R0K9</accession>
<protein>
    <submittedName>
        <fullName evidence="2">Uncharacterized protein</fullName>
    </submittedName>
</protein>
<dbReference type="EMBL" id="JAQIZT010000004">
    <property type="protein sequence ID" value="KAJ7000059.1"/>
    <property type="molecule type" value="Genomic_DNA"/>
</dbReference>
<reference evidence="2 3" key="1">
    <citation type="journal article" date="2023" name="Mol. Ecol. Resour.">
        <title>Chromosome-level genome assembly of a triploid poplar Populus alba 'Berolinensis'.</title>
        <authorList>
            <person name="Chen S."/>
            <person name="Yu Y."/>
            <person name="Wang X."/>
            <person name="Wang S."/>
            <person name="Zhang T."/>
            <person name="Zhou Y."/>
            <person name="He R."/>
            <person name="Meng N."/>
            <person name="Wang Y."/>
            <person name="Liu W."/>
            <person name="Liu Z."/>
            <person name="Liu J."/>
            <person name="Guo Q."/>
            <person name="Huang H."/>
            <person name="Sederoff R.R."/>
            <person name="Wang G."/>
            <person name="Qu G."/>
            <person name="Chen S."/>
        </authorList>
    </citation>
    <scope>NUCLEOTIDE SEQUENCE [LARGE SCALE GENOMIC DNA]</scope>
    <source>
        <strain evidence="2">SC-2020</strain>
    </source>
</reference>
<evidence type="ECO:0000313" key="2">
    <source>
        <dbReference type="EMBL" id="KAJ7000101.1"/>
    </source>
</evidence>
<organism evidence="2 3">
    <name type="scientific">Populus alba x Populus x berolinensis</name>
    <dbReference type="NCBI Taxonomy" id="444605"/>
    <lineage>
        <taxon>Eukaryota</taxon>
        <taxon>Viridiplantae</taxon>
        <taxon>Streptophyta</taxon>
        <taxon>Embryophyta</taxon>
        <taxon>Tracheophyta</taxon>
        <taxon>Spermatophyta</taxon>
        <taxon>Magnoliopsida</taxon>
        <taxon>eudicotyledons</taxon>
        <taxon>Gunneridae</taxon>
        <taxon>Pentapetalae</taxon>
        <taxon>rosids</taxon>
        <taxon>fabids</taxon>
        <taxon>Malpighiales</taxon>
        <taxon>Salicaceae</taxon>
        <taxon>Saliceae</taxon>
        <taxon>Populus</taxon>
    </lineage>
</organism>
<proteinExistence type="predicted"/>
<dbReference type="EMBL" id="JAQIZT010000004">
    <property type="protein sequence ID" value="KAJ7000101.1"/>
    <property type="molecule type" value="Genomic_DNA"/>
</dbReference>
<sequence length="35" mass="4314">MNLETKERKRECNLGFVVRQENVMLVWFEAENMLR</sequence>
<dbReference type="Proteomes" id="UP001164929">
    <property type="component" value="Chromosome 4"/>
</dbReference>
<evidence type="ECO:0000313" key="3">
    <source>
        <dbReference type="Proteomes" id="UP001164929"/>
    </source>
</evidence>